<comment type="caution">
    <text evidence="1">The sequence shown here is derived from an EMBL/GenBank/DDBJ whole genome shotgun (WGS) entry which is preliminary data.</text>
</comment>
<reference evidence="1 3" key="1">
    <citation type="journal article" date="2015" name="Biotechnol. Bioeng.">
        <title>Genome sequence and phenotypic characterization of Caulobacter segnis.</title>
        <authorList>
            <person name="Patel S."/>
            <person name="Fletcher B."/>
            <person name="Scott D.C."/>
            <person name="Ely B."/>
        </authorList>
    </citation>
    <scope>NUCLEOTIDE SEQUENCE [LARGE SCALE GENOMIC DNA]</scope>
    <source>
        <strain evidence="1 3">PS02</strain>
    </source>
</reference>
<dbReference type="EMBL" id="LROR01000048">
    <property type="protein sequence ID" value="OBR94079.1"/>
    <property type="molecule type" value="Genomic_DNA"/>
</dbReference>
<evidence type="ECO:0000313" key="3">
    <source>
        <dbReference type="Proteomes" id="UP000077384"/>
    </source>
</evidence>
<organism evidence="1 3">
    <name type="scientific">Clostridium coskatii</name>
    <dbReference type="NCBI Taxonomy" id="1705578"/>
    <lineage>
        <taxon>Bacteria</taxon>
        <taxon>Bacillati</taxon>
        <taxon>Bacillota</taxon>
        <taxon>Clostridia</taxon>
        <taxon>Eubacteriales</taxon>
        <taxon>Clostridiaceae</taxon>
        <taxon>Clostridium</taxon>
    </lineage>
</organism>
<dbReference type="Proteomes" id="UP000077384">
    <property type="component" value="Unassembled WGS sequence"/>
</dbReference>
<dbReference type="AlphaFoldDB" id="A0A168MAN5"/>
<dbReference type="EMBL" id="LITQ01000056">
    <property type="protein sequence ID" value="OAA84449.1"/>
    <property type="molecule type" value="Genomic_DNA"/>
</dbReference>
<dbReference type="Proteomes" id="UP000093694">
    <property type="component" value="Unassembled WGS sequence"/>
</dbReference>
<gene>
    <name evidence="2" type="ORF">CLCOS_20450</name>
    <name evidence="1" type="ORF">WX73_03481</name>
</gene>
<dbReference type="RefSeq" id="WP_063602610.1">
    <property type="nucleotide sequence ID" value="NZ_LITQ01000056.1"/>
</dbReference>
<reference evidence="2 4" key="2">
    <citation type="journal article" date="2016" name="Front. Microbiol.">
        <title>Industrial Acetogenic Biocatalysts: A Comparative Metabolic and Genomic Analysis.</title>
        <authorList>
            <person name="Bengelsdorf F."/>
            <person name="Poehlein A."/>
            <person name="Sonja S."/>
            <person name="Erz C."/>
            <person name="Hummel T."/>
            <person name="Hoffmeister S."/>
            <person name="Daniel R."/>
            <person name="Durre P."/>
        </authorList>
    </citation>
    <scope>NUCLEOTIDE SEQUENCE [LARGE SCALE GENOMIC DNA]</scope>
    <source>
        <strain evidence="2 4">PTA-10522</strain>
    </source>
</reference>
<protein>
    <submittedName>
        <fullName evidence="1">Uncharacterized protein</fullName>
    </submittedName>
</protein>
<proteinExistence type="predicted"/>
<accession>A0A168MAN5</accession>
<keyword evidence="4" id="KW-1185">Reference proteome</keyword>
<evidence type="ECO:0000313" key="4">
    <source>
        <dbReference type="Proteomes" id="UP000093694"/>
    </source>
</evidence>
<sequence>MSKFTEIHIGTSTDDRFERKHKIISKYKESVSKEFDSLFKTDEEKAIANIALEVSSRLLFEYLKEEAEYGR</sequence>
<evidence type="ECO:0000313" key="1">
    <source>
        <dbReference type="EMBL" id="OAA84449.1"/>
    </source>
</evidence>
<name>A0A168MAN5_9CLOT</name>
<dbReference type="PATRIC" id="fig|1705578.3.peg.3738"/>
<evidence type="ECO:0000313" key="2">
    <source>
        <dbReference type="EMBL" id="OBR94079.1"/>
    </source>
</evidence>